<dbReference type="AlphaFoldDB" id="A0A2K2B126"/>
<dbReference type="Proteomes" id="UP000006729">
    <property type="component" value="Chromosome 3"/>
</dbReference>
<sequence>MQAKQYNHQSNNPPPSMTSPPSLPGVVPCAPSKIVHGIDDSMQDVVVVAGREPPRGRKQYMTRSMVAATAKVGQHAKTDVVVLYEGSDSAKHCACKFVVMSSIGLFPAMLIRMCDPLHWIVVLTMASVEAGSDVECW</sequence>
<evidence type="ECO:0000256" key="1">
    <source>
        <dbReference type="SAM" id="MobiDB-lite"/>
    </source>
</evidence>
<proteinExistence type="predicted"/>
<organism evidence="2 3">
    <name type="scientific">Populus trichocarpa</name>
    <name type="common">Western balsam poplar</name>
    <name type="synonym">Populus balsamifera subsp. trichocarpa</name>
    <dbReference type="NCBI Taxonomy" id="3694"/>
    <lineage>
        <taxon>Eukaryota</taxon>
        <taxon>Viridiplantae</taxon>
        <taxon>Streptophyta</taxon>
        <taxon>Embryophyta</taxon>
        <taxon>Tracheophyta</taxon>
        <taxon>Spermatophyta</taxon>
        <taxon>Magnoliopsida</taxon>
        <taxon>eudicotyledons</taxon>
        <taxon>Gunneridae</taxon>
        <taxon>Pentapetalae</taxon>
        <taxon>rosids</taxon>
        <taxon>fabids</taxon>
        <taxon>Malpighiales</taxon>
        <taxon>Salicaceae</taxon>
        <taxon>Saliceae</taxon>
        <taxon>Populus</taxon>
    </lineage>
</organism>
<evidence type="ECO:0000313" key="3">
    <source>
        <dbReference type="Proteomes" id="UP000006729"/>
    </source>
</evidence>
<dbReference type="InParanoid" id="A0A2K2B126"/>
<gene>
    <name evidence="2" type="ORF">POPTR_003G036300</name>
</gene>
<dbReference type="EMBL" id="CM009292">
    <property type="protein sequence ID" value="PNT43481.1"/>
    <property type="molecule type" value="Genomic_DNA"/>
</dbReference>
<evidence type="ECO:0000313" key="2">
    <source>
        <dbReference type="EMBL" id="PNT43481.1"/>
    </source>
</evidence>
<name>A0A2K2B126_POPTR</name>
<feature type="compositionally biased region" description="Pro residues" evidence="1">
    <location>
        <begin position="12"/>
        <end position="23"/>
    </location>
</feature>
<keyword evidence="3" id="KW-1185">Reference proteome</keyword>
<feature type="region of interest" description="Disordered" evidence="1">
    <location>
        <begin position="1"/>
        <end position="23"/>
    </location>
</feature>
<reference evidence="2 3" key="1">
    <citation type="journal article" date="2006" name="Science">
        <title>The genome of black cottonwood, Populus trichocarpa (Torr. &amp; Gray).</title>
        <authorList>
            <person name="Tuskan G.A."/>
            <person name="Difazio S."/>
            <person name="Jansson S."/>
            <person name="Bohlmann J."/>
            <person name="Grigoriev I."/>
            <person name="Hellsten U."/>
            <person name="Putnam N."/>
            <person name="Ralph S."/>
            <person name="Rombauts S."/>
            <person name="Salamov A."/>
            <person name="Schein J."/>
            <person name="Sterck L."/>
            <person name="Aerts A."/>
            <person name="Bhalerao R.R."/>
            <person name="Bhalerao R.P."/>
            <person name="Blaudez D."/>
            <person name="Boerjan W."/>
            <person name="Brun A."/>
            <person name="Brunner A."/>
            <person name="Busov V."/>
            <person name="Campbell M."/>
            <person name="Carlson J."/>
            <person name="Chalot M."/>
            <person name="Chapman J."/>
            <person name="Chen G.L."/>
            <person name="Cooper D."/>
            <person name="Coutinho P.M."/>
            <person name="Couturier J."/>
            <person name="Covert S."/>
            <person name="Cronk Q."/>
            <person name="Cunningham R."/>
            <person name="Davis J."/>
            <person name="Degroeve S."/>
            <person name="Dejardin A."/>
            <person name="Depamphilis C."/>
            <person name="Detter J."/>
            <person name="Dirks B."/>
            <person name="Dubchak I."/>
            <person name="Duplessis S."/>
            <person name="Ehlting J."/>
            <person name="Ellis B."/>
            <person name="Gendler K."/>
            <person name="Goodstein D."/>
            <person name="Gribskov M."/>
            <person name="Grimwood J."/>
            <person name="Groover A."/>
            <person name="Gunter L."/>
            <person name="Hamberger B."/>
            <person name="Heinze B."/>
            <person name="Helariutta Y."/>
            <person name="Henrissat B."/>
            <person name="Holligan D."/>
            <person name="Holt R."/>
            <person name="Huang W."/>
            <person name="Islam-Faridi N."/>
            <person name="Jones S."/>
            <person name="Jones-Rhoades M."/>
            <person name="Jorgensen R."/>
            <person name="Joshi C."/>
            <person name="Kangasjarvi J."/>
            <person name="Karlsson J."/>
            <person name="Kelleher C."/>
            <person name="Kirkpatrick R."/>
            <person name="Kirst M."/>
            <person name="Kohler A."/>
            <person name="Kalluri U."/>
            <person name="Larimer F."/>
            <person name="Leebens-Mack J."/>
            <person name="Leple J.C."/>
            <person name="Locascio P."/>
            <person name="Lou Y."/>
            <person name="Lucas S."/>
            <person name="Martin F."/>
            <person name="Montanini B."/>
            <person name="Napoli C."/>
            <person name="Nelson D.R."/>
            <person name="Nelson C."/>
            <person name="Nieminen K."/>
            <person name="Nilsson O."/>
            <person name="Pereda V."/>
            <person name="Peter G."/>
            <person name="Philippe R."/>
            <person name="Pilate G."/>
            <person name="Poliakov A."/>
            <person name="Razumovskaya J."/>
            <person name="Richardson P."/>
            <person name="Rinaldi C."/>
            <person name="Ritland K."/>
            <person name="Rouze P."/>
            <person name="Ryaboy D."/>
            <person name="Schmutz J."/>
            <person name="Schrader J."/>
            <person name="Segerman B."/>
            <person name="Shin H."/>
            <person name="Siddiqui A."/>
            <person name="Sterky F."/>
            <person name="Terry A."/>
            <person name="Tsai C.J."/>
            <person name="Uberbacher E."/>
            <person name="Unneberg P."/>
            <person name="Vahala J."/>
            <person name="Wall K."/>
            <person name="Wessler S."/>
            <person name="Yang G."/>
            <person name="Yin T."/>
            <person name="Douglas C."/>
            <person name="Marra M."/>
            <person name="Sandberg G."/>
            <person name="Van de Peer Y."/>
            <person name="Rokhsar D."/>
        </authorList>
    </citation>
    <scope>NUCLEOTIDE SEQUENCE [LARGE SCALE GENOMIC DNA]</scope>
    <source>
        <strain evidence="3">cv. Nisqually</strain>
    </source>
</reference>
<accession>A0A2K2B126</accession>
<protein>
    <submittedName>
        <fullName evidence="2">Uncharacterized protein</fullName>
    </submittedName>
</protein>